<dbReference type="EMBL" id="QEAM01000289">
    <property type="protein sequence ID" value="TPX42040.1"/>
    <property type="molecule type" value="Genomic_DNA"/>
</dbReference>
<dbReference type="Proteomes" id="UP000320475">
    <property type="component" value="Unassembled WGS sequence"/>
</dbReference>
<dbReference type="VEuPathDB" id="FungiDB:SeMB42_g05976"/>
<proteinExistence type="predicted"/>
<evidence type="ECO:0000313" key="2">
    <source>
        <dbReference type="EMBL" id="TPX42040.1"/>
    </source>
</evidence>
<sequence length="149" mass="16343">MSKKQPKRPDTAPQPVLKTGSYVWRDGSTYNGEYLETTIDSIIHICRHGTGTFDNKDSGLSYSGGWLDDKFCGAGTIFYPDKGTYEGTWKDGLFHGQGTYIWPDGTRFEGEWNLGYPQGKGAVTTADGQKWNGAFADGKGFSLIPEIGV</sequence>
<dbReference type="PANTHER" id="PTHR46917">
    <property type="entry name" value="MORN REPEAT-CONTAINING PROTEIN 2"/>
    <property type="match status" value="1"/>
</dbReference>
<dbReference type="Pfam" id="PF02493">
    <property type="entry name" value="MORN"/>
    <property type="match status" value="3"/>
</dbReference>
<dbReference type="InterPro" id="IPR052849">
    <property type="entry name" value="MORN_repeat_protein"/>
</dbReference>
<evidence type="ECO:0000256" key="1">
    <source>
        <dbReference type="ARBA" id="ARBA00022737"/>
    </source>
</evidence>
<gene>
    <name evidence="2" type="ORF">SeLEV6574_g05790</name>
</gene>
<accession>A0A507CSK1</accession>
<dbReference type="AlphaFoldDB" id="A0A507CSK1"/>
<dbReference type="InterPro" id="IPR003409">
    <property type="entry name" value="MORN"/>
</dbReference>
<dbReference type="OrthoDB" id="294378at2759"/>
<keyword evidence="1" id="KW-0677">Repeat</keyword>
<reference evidence="2 3" key="1">
    <citation type="journal article" date="2019" name="Sci. Rep.">
        <title>Comparative genomics of chytrid fungi reveal insights into the obligate biotrophic and pathogenic lifestyle of Synchytrium endobioticum.</title>
        <authorList>
            <person name="van de Vossenberg B.T.L.H."/>
            <person name="Warris S."/>
            <person name="Nguyen H.D.T."/>
            <person name="van Gent-Pelzer M.P.E."/>
            <person name="Joly D.L."/>
            <person name="van de Geest H.C."/>
            <person name="Bonants P.J.M."/>
            <person name="Smith D.S."/>
            <person name="Levesque C.A."/>
            <person name="van der Lee T.A.J."/>
        </authorList>
    </citation>
    <scope>NUCLEOTIDE SEQUENCE [LARGE SCALE GENOMIC DNA]</scope>
    <source>
        <strain evidence="2 3">LEV6574</strain>
    </source>
</reference>
<organism evidence="2 3">
    <name type="scientific">Synchytrium endobioticum</name>
    <dbReference type="NCBI Taxonomy" id="286115"/>
    <lineage>
        <taxon>Eukaryota</taxon>
        <taxon>Fungi</taxon>
        <taxon>Fungi incertae sedis</taxon>
        <taxon>Chytridiomycota</taxon>
        <taxon>Chytridiomycota incertae sedis</taxon>
        <taxon>Chytridiomycetes</taxon>
        <taxon>Synchytriales</taxon>
        <taxon>Synchytriaceae</taxon>
        <taxon>Synchytrium</taxon>
    </lineage>
</organism>
<dbReference type="SUPFAM" id="SSF82185">
    <property type="entry name" value="Histone H3 K4-specific methyltransferase SET7/9 N-terminal domain"/>
    <property type="match status" value="1"/>
</dbReference>
<evidence type="ECO:0000313" key="3">
    <source>
        <dbReference type="Proteomes" id="UP000320475"/>
    </source>
</evidence>
<protein>
    <recommendedName>
        <fullName evidence="4">MORN repeat-containing protein 5</fullName>
    </recommendedName>
</protein>
<comment type="caution">
    <text evidence="2">The sequence shown here is derived from an EMBL/GenBank/DDBJ whole genome shotgun (WGS) entry which is preliminary data.</text>
</comment>
<dbReference type="SMART" id="SM00698">
    <property type="entry name" value="MORN"/>
    <property type="match status" value="3"/>
</dbReference>
<dbReference type="PANTHER" id="PTHR46917:SF1">
    <property type="entry name" value="MORN REPEAT-CONTAINING PROTEIN 2"/>
    <property type="match status" value="1"/>
</dbReference>
<name>A0A507CSK1_9FUNG</name>
<dbReference type="Gene3D" id="2.20.110.10">
    <property type="entry name" value="Histone H3 K4-specific methyltransferase SET7/9 N-terminal domain"/>
    <property type="match status" value="2"/>
</dbReference>
<evidence type="ECO:0008006" key="4">
    <source>
        <dbReference type="Google" id="ProtNLM"/>
    </source>
</evidence>